<sequence>MGSVFSRTKKSASRAQKTSRPEIYNSGTCHSCGATAQVAKLSCAHMYCPHCLTRKFAAAANKMYYGPPQCCGADIPLATARRLLDGTLVSRIEDKAAEMRDANKTYCSNLPCGHYLPADTFRDQQHVCHYCVQTTCTKCKGPRHAGACEMCPRCLRPAHSFSCSDGTDDLLDLADDELWMQCPGCGIMVELEGKEYNMKCYCGTKFCYNCGEVRTTYHIHKDLDEKEEDW</sequence>
<keyword evidence="8" id="KW-0862">Zinc</keyword>
<dbReference type="AlphaFoldDB" id="A0A5M3ZAL5"/>
<evidence type="ECO:0000256" key="2">
    <source>
        <dbReference type="ARBA" id="ARBA00012251"/>
    </source>
</evidence>
<keyword evidence="4" id="KW-0479">Metal-binding</keyword>
<dbReference type="SUPFAM" id="SSF57850">
    <property type="entry name" value="RING/U-box"/>
    <property type="match status" value="1"/>
</dbReference>
<dbReference type="InterPro" id="IPR031127">
    <property type="entry name" value="E3_UB_ligase_RBR"/>
</dbReference>
<evidence type="ECO:0000256" key="1">
    <source>
        <dbReference type="ARBA" id="ARBA00001798"/>
    </source>
</evidence>
<dbReference type="Proteomes" id="UP000452235">
    <property type="component" value="Unassembled WGS sequence"/>
</dbReference>
<accession>A0A5M3ZAL5</accession>
<organism evidence="10 11">
    <name type="scientific">Aspergillus terreus</name>
    <dbReference type="NCBI Taxonomy" id="33178"/>
    <lineage>
        <taxon>Eukaryota</taxon>
        <taxon>Fungi</taxon>
        <taxon>Dikarya</taxon>
        <taxon>Ascomycota</taxon>
        <taxon>Pezizomycotina</taxon>
        <taxon>Eurotiomycetes</taxon>
        <taxon>Eurotiomycetidae</taxon>
        <taxon>Eurotiales</taxon>
        <taxon>Aspergillaceae</taxon>
        <taxon>Aspergillus</taxon>
        <taxon>Aspergillus subgen. Circumdati</taxon>
    </lineage>
</organism>
<evidence type="ECO:0000256" key="3">
    <source>
        <dbReference type="ARBA" id="ARBA00022679"/>
    </source>
</evidence>
<keyword evidence="6" id="KW-0863">Zinc-finger</keyword>
<gene>
    <name evidence="10" type="ORF">ATEIFO6365_0008039200</name>
</gene>
<dbReference type="GO" id="GO:0008270">
    <property type="term" value="F:zinc ion binding"/>
    <property type="evidence" value="ECO:0007669"/>
    <property type="project" value="UniProtKB-KW"/>
</dbReference>
<keyword evidence="3" id="KW-0808">Transferase</keyword>
<dbReference type="Gene3D" id="1.20.120.1750">
    <property type="match status" value="1"/>
</dbReference>
<comment type="catalytic activity">
    <reaction evidence="1">
        <text>[E2 ubiquitin-conjugating enzyme]-S-ubiquitinyl-L-cysteine + [acceptor protein]-L-lysine = [E2 ubiquitin-conjugating enzyme]-L-cysteine + [acceptor protein]-N(6)-ubiquitinyl-L-lysine.</text>
        <dbReference type="EC" id="2.3.2.31"/>
    </reaction>
</comment>
<proteinExistence type="predicted"/>
<reference evidence="10 11" key="1">
    <citation type="submission" date="2020-01" db="EMBL/GenBank/DDBJ databases">
        <title>Aspergillus terreus IFO 6365 whole genome shotgun sequence.</title>
        <authorList>
            <person name="Kanamasa S."/>
            <person name="Takahashi H."/>
        </authorList>
    </citation>
    <scope>NUCLEOTIDE SEQUENCE [LARGE SCALE GENOMIC DNA]</scope>
    <source>
        <strain evidence="10 11">IFO 6365</strain>
    </source>
</reference>
<evidence type="ECO:0000259" key="9">
    <source>
        <dbReference type="PROSITE" id="PS51873"/>
    </source>
</evidence>
<keyword evidence="5" id="KW-0677">Repeat</keyword>
<keyword evidence="7" id="KW-0833">Ubl conjugation pathway</keyword>
<dbReference type="PROSITE" id="PS51873">
    <property type="entry name" value="TRIAD"/>
    <property type="match status" value="1"/>
</dbReference>
<dbReference type="EMBL" id="BLJY01000008">
    <property type="protein sequence ID" value="GFF18448.1"/>
    <property type="molecule type" value="Genomic_DNA"/>
</dbReference>
<dbReference type="InterPro" id="IPR017907">
    <property type="entry name" value="Znf_RING_CS"/>
</dbReference>
<dbReference type="InterPro" id="IPR044066">
    <property type="entry name" value="TRIAD_supradom"/>
</dbReference>
<feature type="domain" description="RING-type" evidence="9">
    <location>
        <begin position="25"/>
        <end position="230"/>
    </location>
</feature>
<dbReference type="Pfam" id="PF01485">
    <property type="entry name" value="IBR"/>
    <property type="match status" value="2"/>
</dbReference>
<evidence type="ECO:0000256" key="5">
    <source>
        <dbReference type="ARBA" id="ARBA00022737"/>
    </source>
</evidence>
<dbReference type="GO" id="GO:0061630">
    <property type="term" value="F:ubiquitin protein ligase activity"/>
    <property type="evidence" value="ECO:0007669"/>
    <property type="project" value="UniProtKB-EC"/>
</dbReference>
<evidence type="ECO:0000256" key="7">
    <source>
        <dbReference type="ARBA" id="ARBA00022786"/>
    </source>
</evidence>
<evidence type="ECO:0000256" key="8">
    <source>
        <dbReference type="ARBA" id="ARBA00022833"/>
    </source>
</evidence>
<evidence type="ECO:0000256" key="6">
    <source>
        <dbReference type="ARBA" id="ARBA00022771"/>
    </source>
</evidence>
<name>A0A5M3ZAL5_ASPTE</name>
<evidence type="ECO:0000313" key="11">
    <source>
        <dbReference type="Proteomes" id="UP000452235"/>
    </source>
</evidence>
<comment type="caution">
    <text evidence="10">The sequence shown here is derived from an EMBL/GenBank/DDBJ whole genome shotgun (WGS) entry which is preliminary data.</text>
</comment>
<evidence type="ECO:0000313" key="10">
    <source>
        <dbReference type="EMBL" id="GFF18448.1"/>
    </source>
</evidence>
<dbReference type="GO" id="GO:0016567">
    <property type="term" value="P:protein ubiquitination"/>
    <property type="evidence" value="ECO:0007669"/>
    <property type="project" value="InterPro"/>
</dbReference>
<keyword evidence="11" id="KW-1185">Reference proteome</keyword>
<dbReference type="InterPro" id="IPR002867">
    <property type="entry name" value="IBR_dom"/>
</dbReference>
<dbReference type="OrthoDB" id="9977870at2759"/>
<dbReference type="EC" id="2.3.2.31" evidence="2"/>
<dbReference type="PROSITE" id="PS00518">
    <property type="entry name" value="ZF_RING_1"/>
    <property type="match status" value="1"/>
</dbReference>
<protein>
    <recommendedName>
        <fullName evidence="2">RBR-type E3 ubiquitin transferase</fullName>
        <ecNumber evidence="2">2.3.2.31</ecNumber>
    </recommendedName>
</protein>
<dbReference type="VEuPathDB" id="FungiDB:ATEG_06648"/>
<dbReference type="PANTHER" id="PTHR11685">
    <property type="entry name" value="RBR FAMILY RING FINGER AND IBR DOMAIN-CONTAINING"/>
    <property type="match status" value="1"/>
</dbReference>
<evidence type="ECO:0000256" key="4">
    <source>
        <dbReference type="ARBA" id="ARBA00022723"/>
    </source>
</evidence>